<evidence type="ECO:0000259" key="2">
    <source>
        <dbReference type="Pfam" id="PF01266"/>
    </source>
</evidence>
<dbReference type="Pfam" id="PF01266">
    <property type="entry name" value="DAO"/>
    <property type="match status" value="1"/>
</dbReference>
<proteinExistence type="predicted"/>
<protein>
    <submittedName>
        <fullName evidence="3">FAD-dependent oxidoreductase</fullName>
    </submittedName>
</protein>
<name>A0ABT4VGG0_9HYPH</name>
<dbReference type="RefSeq" id="WP_271087296.1">
    <property type="nucleotide sequence ID" value="NZ_JAPJZH010000001.1"/>
</dbReference>
<sequence length="437" mass="47912">MPAHSSYDAIIIGAGVIGACTAFELAKNGMRTLSIDKLPEAGYGSTSGSCAIIRTYYSAFESCAIAYEGWHYWKDWKGYIGVDDEQGLIKYHNTGCLVIKTEHNHRLERVCEMMDRIGCPYEHVGVGDIAQRMPNADTHQFEPAKRPEDEGFGQPTGPSVDGAVFFPNGGYVNDPKLSAHNAQRAAEAHGAEFLFNRAVVEILKTGNRVSGVVLDDGSRIEAPVVVNVAGPHSSKINAMAGVDGTMSISTRALRHEVAHVPAPEGVDFEHQGVVYSDSDIHTYCRPEVGNHILIGSEDPECDEKEWVDDPDSFDGNFSEQWNVLVMRMAQRMPDLRIPGTARGVVALYDVTDDWMPIYDRSDLDGFYMAVGTSGNQYKNAPVAGKMMAALIKSCENGHDHDNDPVRFHLDHVDLDISLGAFSRNREINQDSSFSVIG</sequence>
<keyword evidence="1" id="KW-0560">Oxidoreductase</keyword>
<dbReference type="Gene3D" id="3.30.9.10">
    <property type="entry name" value="D-Amino Acid Oxidase, subunit A, domain 2"/>
    <property type="match status" value="1"/>
</dbReference>
<dbReference type="PANTHER" id="PTHR13847">
    <property type="entry name" value="SARCOSINE DEHYDROGENASE-RELATED"/>
    <property type="match status" value="1"/>
</dbReference>
<reference evidence="3" key="1">
    <citation type="submission" date="2022-11" db="EMBL/GenBank/DDBJ databases">
        <title>Hoeflea poritis sp. nov., isolated from scleractinian coral Porites lutea.</title>
        <authorList>
            <person name="Zhang G."/>
            <person name="Wei Q."/>
            <person name="Cai L."/>
        </authorList>
    </citation>
    <scope>NUCLEOTIDE SEQUENCE</scope>
    <source>
        <strain evidence="3">E7-10</strain>
    </source>
</reference>
<keyword evidence="4" id="KW-1185">Reference proteome</keyword>
<dbReference type="Proteomes" id="UP001148313">
    <property type="component" value="Unassembled WGS sequence"/>
</dbReference>
<evidence type="ECO:0000256" key="1">
    <source>
        <dbReference type="ARBA" id="ARBA00023002"/>
    </source>
</evidence>
<dbReference type="PANTHER" id="PTHR13847:SF287">
    <property type="entry name" value="FAD-DEPENDENT OXIDOREDUCTASE DOMAIN-CONTAINING PROTEIN 1"/>
    <property type="match status" value="1"/>
</dbReference>
<evidence type="ECO:0000313" key="4">
    <source>
        <dbReference type="Proteomes" id="UP001148313"/>
    </source>
</evidence>
<dbReference type="InterPro" id="IPR006076">
    <property type="entry name" value="FAD-dep_OxRdtase"/>
</dbReference>
<dbReference type="EMBL" id="JAPJZH010000001">
    <property type="protein sequence ID" value="MDA4843786.1"/>
    <property type="molecule type" value="Genomic_DNA"/>
</dbReference>
<accession>A0ABT4VGG0</accession>
<gene>
    <name evidence="3" type="ORF">OOZ53_00400</name>
</gene>
<comment type="caution">
    <text evidence="3">The sequence shown here is derived from an EMBL/GenBank/DDBJ whole genome shotgun (WGS) entry which is preliminary data.</text>
</comment>
<dbReference type="SUPFAM" id="SSF51905">
    <property type="entry name" value="FAD/NAD(P)-binding domain"/>
    <property type="match status" value="1"/>
</dbReference>
<evidence type="ECO:0000313" key="3">
    <source>
        <dbReference type="EMBL" id="MDA4843786.1"/>
    </source>
</evidence>
<dbReference type="InterPro" id="IPR036188">
    <property type="entry name" value="FAD/NAD-bd_sf"/>
</dbReference>
<organism evidence="3 4">
    <name type="scientific">Hoeflea poritis</name>
    <dbReference type="NCBI Taxonomy" id="2993659"/>
    <lineage>
        <taxon>Bacteria</taxon>
        <taxon>Pseudomonadati</taxon>
        <taxon>Pseudomonadota</taxon>
        <taxon>Alphaproteobacteria</taxon>
        <taxon>Hyphomicrobiales</taxon>
        <taxon>Rhizobiaceae</taxon>
        <taxon>Hoeflea</taxon>
    </lineage>
</organism>
<feature type="domain" description="FAD dependent oxidoreductase" evidence="2">
    <location>
        <begin position="8"/>
        <end position="390"/>
    </location>
</feature>
<dbReference type="Gene3D" id="3.50.50.60">
    <property type="entry name" value="FAD/NAD(P)-binding domain"/>
    <property type="match status" value="1"/>
</dbReference>